<dbReference type="EMBL" id="AMGV01000024">
    <property type="protein sequence ID" value="KEF51430.1"/>
    <property type="molecule type" value="Genomic_DNA"/>
</dbReference>
<comment type="similarity">
    <text evidence="1">Belongs to the selenium-binding protein family.</text>
</comment>
<name>A0A072P756_9EURO</name>
<comment type="caution">
    <text evidence="3">The sequence shown here is derived from an EMBL/GenBank/DDBJ whole genome shotgun (WGS) entry which is preliminary data.</text>
</comment>
<dbReference type="STRING" id="1182545.A0A072P756"/>
<evidence type="ECO:0008006" key="5">
    <source>
        <dbReference type="Google" id="ProtNLM"/>
    </source>
</evidence>
<proteinExistence type="inferred from homology"/>
<dbReference type="PANTHER" id="PTHR23300">
    <property type="entry name" value="METHANETHIOL OXIDASE"/>
    <property type="match status" value="1"/>
</dbReference>
<evidence type="ECO:0000313" key="4">
    <source>
        <dbReference type="Proteomes" id="UP000027920"/>
    </source>
</evidence>
<dbReference type="GeneID" id="25287473"/>
<dbReference type="AlphaFoldDB" id="A0A072P756"/>
<sequence>MHPTFYRHAGEAIAGPVEELAYVVGLDPQLKKNEALFVVDLNPRSSTYGRVVGHVETPPGQELHHFGWNACSSAFRHEGHDMTNLERRYLIVPGLRSSNIFIIDTKVDPRHPKIVKVISGKELSDKAGYSRPHTIHCGPDGVFMTCLGGREGDADGQTGIAILDHNTFDVIGAWETDHGPQHYSYDAWWHLNKNTLISSEWGPPSLIENGLNIEGLLQHKYGHSVHFWDLAKGKHAQQIDLGEDQQMVLEVRPSHDPEATWGFIGVTISTKDLSGSVYYWCLGDDGKWKAERVIVIPAEPVDNPDKLPAIIKPFGAVPPLVTDIDLSVDDKFLYVACWGTGELKQFDVRDPPHPVQTGSVRLGGVANHVPHPAEPDKPFLGSPQMVEVSRDGRRAYFTGSLYSTWDAQFYPDGTGPWMVKVNINPEGGMEIDREFYPRGDDFKGLSVHQIRLQGGDASTDSYCWRPPQACL</sequence>
<keyword evidence="2" id="KW-0711">Selenium</keyword>
<accession>A0A072P756</accession>
<evidence type="ECO:0000256" key="2">
    <source>
        <dbReference type="ARBA" id="ARBA00023266"/>
    </source>
</evidence>
<dbReference type="Proteomes" id="UP000027920">
    <property type="component" value="Unassembled WGS sequence"/>
</dbReference>
<dbReference type="VEuPathDB" id="FungiDB:A1O9_12579"/>
<evidence type="ECO:0000256" key="1">
    <source>
        <dbReference type="ARBA" id="ARBA00005606"/>
    </source>
</evidence>
<dbReference type="PANTHER" id="PTHR23300:SF0">
    <property type="entry name" value="METHANETHIOL OXIDASE"/>
    <property type="match status" value="1"/>
</dbReference>
<protein>
    <recommendedName>
        <fullName evidence="5">Methanethiol oxidase</fullName>
    </recommendedName>
</protein>
<organism evidence="3 4">
    <name type="scientific">Exophiala aquamarina CBS 119918</name>
    <dbReference type="NCBI Taxonomy" id="1182545"/>
    <lineage>
        <taxon>Eukaryota</taxon>
        <taxon>Fungi</taxon>
        <taxon>Dikarya</taxon>
        <taxon>Ascomycota</taxon>
        <taxon>Pezizomycotina</taxon>
        <taxon>Eurotiomycetes</taxon>
        <taxon>Chaetothyriomycetidae</taxon>
        <taxon>Chaetothyriales</taxon>
        <taxon>Herpotrichiellaceae</taxon>
        <taxon>Exophiala</taxon>
    </lineage>
</organism>
<dbReference type="GO" id="GO:0008430">
    <property type="term" value="F:selenium binding"/>
    <property type="evidence" value="ECO:0007669"/>
    <property type="project" value="InterPro"/>
</dbReference>
<keyword evidence="4" id="KW-1185">Reference proteome</keyword>
<dbReference type="OrthoDB" id="10252446at2759"/>
<dbReference type="Pfam" id="PF05694">
    <property type="entry name" value="SBP56"/>
    <property type="match status" value="1"/>
</dbReference>
<gene>
    <name evidence="3" type="ORF">A1O9_12579</name>
</gene>
<dbReference type="InterPro" id="IPR008826">
    <property type="entry name" value="Se-bd"/>
</dbReference>
<evidence type="ECO:0000313" key="3">
    <source>
        <dbReference type="EMBL" id="KEF51430.1"/>
    </source>
</evidence>
<reference evidence="3 4" key="1">
    <citation type="submission" date="2013-03" db="EMBL/GenBank/DDBJ databases">
        <title>The Genome Sequence of Exophiala aquamarina CBS 119918.</title>
        <authorList>
            <consortium name="The Broad Institute Genomics Platform"/>
            <person name="Cuomo C."/>
            <person name="de Hoog S."/>
            <person name="Gorbushina A."/>
            <person name="Walker B."/>
            <person name="Young S.K."/>
            <person name="Zeng Q."/>
            <person name="Gargeya S."/>
            <person name="Fitzgerald M."/>
            <person name="Haas B."/>
            <person name="Abouelleil A."/>
            <person name="Allen A.W."/>
            <person name="Alvarado L."/>
            <person name="Arachchi H.M."/>
            <person name="Berlin A.M."/>
            <person name="Chapman S.B."/>
            <person name="Gainer-Dewar J."/>
            <person name="Goldberg J."/>
            <person name="Griggs A."/>
            <person name="Gujja S."/>
            <person name="Hansen M."/>
            <person name="Howarth C."/>
            <person name="Imamovic A."/>
            <person name="Ireland A."/>
            <person name="Larimer J."/>
            <person name="McCowan C."/>
            <person name="Murphy C."/>
            <person name="Pearson M."/>
            <person name="Poon T.W."/>
            <person name="Priest M."/>
            <person name="Roberts A."/>
            <person name="Saif S."/>
            <person name="Shea T."/>
            <person name="Sisk P."/>
            <person name="Sykes S."/>
            <person name="Wortman J."/>
            <person name="Nusbaum C."/>
            <person name="Birren B."/>
        </authorList>
    </citation>
    <scope>NUCLEOTIDE SEQUENCE [LARGE SCALE GENOMIC DNA]</scope>
    <source>
        <strain evidence="3 4">CBS 119918</strain>
    </source>
</reference>
<dbReference type="SUPFAM" id="SSF75011">
    <property type="entry name" value="3-carboxy-cis,cis-mucoante lactonizing enzyme"/>
    <property type="match status" value="1"/>
</dbReference>
<dbReference type="RefSeq" id="XP_013254020.1">
    <property type="nucleotide sequence ID" value="XM_013398566.1"/>
</dbReference>
<dbReference type="HOGENOM" id="CLU_032512_0_0_1"/>